<name>A0A4V3XBG7_9APHY</name>
<organism evidence="2 3">
    <name type="scientific">Hermanssonia centrifuga</name>
    <dbReference type="NCBI Taxonomy" id="98765"/>
    <lineage>
        <taxon>Eukaryota</taxon>
        <taxon>Fungi</taxon>
        <taxon>Dikarya</taxon>
        <taxon>Basidiomycota</taxon>
        <taxon>Agaricomycotina</taxon>
        <taxon>Agaricomycetes</taxon>
        <taxon>Polyporales</taxon>
        <taxon>Meruliaceae</taxon>
        <taxon>Hermanssonia</taxon>
    </lineage>
</organism>
<keyword evidence="3" id="KW-1185">Reference proteome</keyword>
<evidence type="ECO:0000313" key="2">
    <source>
        <dbReference type="EMBL" id="THH01863.1"/>
    </source>
</evidence>
<protein>
    <submittedName>
        <fullName evidence="2">Uncharacterized protein</fullName>
    </submittedName>
</protein>
<reference evidence="2 3" key="1">
    <citation type="submission" date="2019-02" db="EMBL/GenBank/DDBJ databases">
        <title>Genome sequencing of the rare red list fungi Phlebia centrifuga.</title>
        <authorList>
            <person name="Buettner E."/>
            <person name="Kellner H."/>
        </authorList>
    </citation>
    <scope>NUCLEOTIDE SEQUENCE [LARGE SCALE GENOMIC DNA]</scope>
    <source>
        <strain evidence="2 3">DSM 108282</strain>
    </source>
</reference>
<dbReference type="Proteomes" id="UP000309038">
    <property type="component" value="Unassembled WGS sequence"/>
</dbReference>
<dbReference type="AlphaFoldDB" id="A0A4V3XBG7"/>
<evidence type="ECO:0000313" key="3">
    <source>
        <dbReference type="Proteomes" id="UP000309038"/>
    </source>
</evidence>
<accession>A0A4V3XBG7</accession>
<feature type="region of interest" description="Disordered" evidence="1">
    <location>
        <begin position="1"/>
        <end position="21"/>
    </location>
</feature>
<evidence type="ECO:0000256" key="1">
    <source>
        <dbReference type="SAM" id="MobiDB-lite"/>
    </source>
</evidence>
<proteinExistence type="predicted"/>
<dbReference type="EMBL" id="SGPJ01000015">
    <property type="protein sequence ID" value="THH01863.1"/>
    <property type="molecule type" value="Genomic_DNA"/>
</dbReference>
<comment type="caution">
    <text evidence="2">The sequence shown here is derived from an EMBL/GenBank/DDBJ whole genome shotgun (WGS) entry which is preliminary data.</text>
</comment>
<feature type="region of interest" description="Disordered" evidence="1">
    <location>
        <begin position="144"/>
        <end position="211"/>
    </location>
</feature>
<gene>
    <name evidence="2" type="ORF">EW026_g920</name>
</gene>
<sequence length="211" mass="23163">MPICGFSSNSDGMSTDPQMRQVEKRIAEEERLDQKNLDHSIKDLKNAENMHQRAMKSADKAQHNLDKAVAQEHKAATALNQAQHKHDAAIADEQTGEKTLDLKRQHQARLEKDLQQRRATMEDFQHRKDINDQNRELKLSEVHADAASRAGSRVNSISRGQNSINRGQPNAPGDVNVDNGTVGPQSKEAYTAQGPNMVSSGGAGPDTGPTV</sequence>
<feature type="compositionally biased region" description="Polar residues" evidence="1">
    <location>
        <begin position="1"/>
        <end position="18"/>
    </location>
</feature>
<feature type="compositionally biased region" description="Polar residues" evidence="1">
    <location>
        <begin position="153"/>
        <end position="168"/>
    </location>
</feature>